<dbReference type="AlphaFoldDB" id="A0AAV9HH58"/>
<sequence>MLLSKPEISEEKLDHNPKLRLMKVPLYRTTTQHQTAPIPLPANRDFFCNPLTHGLTPEDCSYMASIGMHSQGVNSLSSNNRIWIGSDGPNTFTFINGARDGASMILIMWYAEENDDQASFMNARRPEISYSLPETGSAVEISVANGVPGGWSALYNRATTLTEYGQVSNTFGEFSTGVWATVDVSRLVNMSGDAMTVRVYGGEESARKPTAPGLKPVCVSDLVTCAYACRGTQVNSCGATGSYDLINCGGPNAVSGTDASGNPNGGCQGWSFGGHIEVVMT</sequence>
<keyword evidence="2" id="KW-1185">Reference proteome</keyword>
<gene>
    <name evidence="1" type="ORF">QBC42DRAFT_290008</name>
</gene>
<proteinExistence type="predicted"/>
<reference evidence="1" key="1">
    <citation type="journal article" date="2023" name="Mol. Phylogenet. Evol.">
        <title>Genome-scale phylogeny and comparative genomics of the fungal order Sordariales.</title>
        <authorList>
            <person name="Hensen N."/>
            <person name="Bonometti L."/>
            <person name="Westerberg I."/>
            <person name="Brannstrom I.O."/>
            <person name="Guillou S."/>
            <person name="Cros-Aarteil S."/>
            <person name="Calhoun S."/>
            <person name="Haridas S."/>
            <person name="Kuo A."/>
            <person name="Mondo S."/>
            <person name="Pangilinan J."/>
            <person name="Riley R."/>
            <person name="LaButti K."/>
            <person name="Andreopoulos B."/>
            <person name="Lipzen A."/>
            <person name="Chen C."/>
            <person name="Yan M."/>
            <person name="Daum C."/>
            <person name="Ng V."/>
            <person name="Clum A."/>
            <person name="Steindorff A."/>
            <person name="Ohm R.A."/>
            <person name="Martin F."/>
            <person name="Silar P."/>
            <person name="Natvig D.O."/>
            <person name="Lalanne C."/>
            <person name="Gautier V."/>
            <person name="Ament-Velasquez S.L."/>
            <person name="Kruys A."/>
            <person name="Hutchinson M.I."/>
            <person name="Powell A.J."/>
            <person name="Barry K."/>
            <person name="Miller A.N."/>
            <person name="Grigoriev I.V."/>
            <person name="Debuchy R."/>
            <person name="Gladieux P."/>
            <person name="Hiltunen Thoren M."/>
            <person name="Johannesson H."/>
        </authorList>
    </citation>
    <scope>NUCLEOTIDE SEQUENCE</scope>
    <source>
        <strain evidence="1">PSN324</strain>
    </source>
</reference>
<protein>
    <submittedName>
        <fullName evidence="1">Uncharacterized protein</fullName>
    </submittedName>
</protein>
<accession>A0AAV9HH58</accession>
<reference evidence="1" key="2">
    <citation type="submission" date="2023-06" db="EMBL/GenBank/DDBJ databases">
        <authorList>
            <consortium name="Lawrence Berkeley National Laboratory"/>
            <person name="Mondo S.J."/>
            <person name="Hensen N."/>
            <person name="Bonometti L."/>
            <person name="Westerberg I."/>
            <person name="Brannstrom I.O."/>
            <person name="Guillou S."/>
            <person name="Cros-Aarteil S."/>
            <person name="Calhoun S."/>
            <person name="Haridas S."/>
            <person name="Kuo A."/>
            <person name="Pangilinan J."/>
            <person name="Riley R."/>
            <person name="Labutti K."/>
            <person name="Andreopoulos B."/>
            <person name="Lipzen A."/>
            <person name="Chen C."/>
            <person name="Yanf M."/>
            <person name="Daum C."/>
            <person name="Ng V."/>
            <person name="Clum A."/>
            <person name="Steindorff A."/>
            <person name="Ohm R."/>
            <person name="Martin F."/>
            <person name="Silar P."/>
            <person name="Natvig D."/>
            <person name="Lalanne C."/>
            <person name="Gautier V."/>
            <person name="Ament-Velasquez S.L."/>
            <person name="Kruys A."/>
            <person name="Hutchinson M.I."/>
            <person name="Powell A.J."/>
            <person name="Barry K."/>
            <person name="Miller A.N."/>
            <person name="Grigoriev I.V."/>
            <person name="Debuchy R."/>
            <person name="Gladieux P."/>
            <person name="Thoren M.H."/>
            <person name="Johannesson H."/>
        </authorList>
    </citation>
    <scope>NUCLEOTIDE SEQUENCE</scope>
    <source>
        <strain evidence="1">PSN324</strain>
    </source>
</reference>
<dbReference type="Proteomes" id="UP001321749">
    <property type="component" value="Unassembled WGS sequence"/>
</dbReference>
<comment type="caution">
    <text evidence="1">The sequence shown here is derived from an EMBL/GenBank/DDBJ whole genome shotgun (WGS) entry which is preliminary data.</text>
</comment>
<evidence type="ECO:0000313" key="2">
    <source>
        <dbReference type="Proteomes" id="UP001321749"/>
    </source>
</evidence>
<dbReference type="EMBL" id="MU865050">
    <property type="protein sequence ID" value="KAK4458983.1"/>
    <property type="molecule type" value="Genomic_DNA"/>
</dbReference>
<organism evidence="1 2">
    <name type="scientific">Cladorrhinum samala</name>
    <dbReference type="NCBI Taxonomy" id="585594"/>
    <lineage>
        <taxon>Eukaryota</taxon>
        <taxon>Fungi</taxon>
        <taxon>Dikarya</taxon>
        <taxon>Ascomycota</taxon>
        <taxon>Pezizomycotina</taxon>
        <taxon>Sordariomycetes</taxon>
        <taxon>Sordariomycetidae</taxon>
        <taxon>Sordariales</taxon>
        <taxon>Podosporaceae</taxon>
        <taxon>Cladorrhinum</taxon>
    </lineage>
</organism>
<name>A0AAV9HH58_9PEZI</name>
<evidence type="ECO:0000313" key="1">
    <source>
        <dbReference type="EMBL" id="KAK4458983.1"/>
    </source>
</evidence>